<evidence type="ECO:0000256" key="1">
    <source>
        <dbReference type="ARBA" id="ARBA00022729"/>
    </source>
</evidence>
<evidence type="ECO:0000313" key="6">
    <source>
        <dbReference type="Proteomes" id="UP000050863"/>
    </source>
</evidence>
<dbReference type="EMBL" id="LLXZ01000205">
    <property type="protein sequence ID" value="KRQ95733.1"/>
    <property type="molecule type" value="Genomic_DNA"/>
</dbReference>
<keyword evidence="1 4" id="KW-0732">Signal</keyword>
<sequence length="577" mass="61274">MLTLVLCCLLSGAASAGELRQKVFTAKSYAGSRDRHYQVFVPSSYTGQDAVPLVMILHGCRQTEANMINETRFKDLAERDNFIAIYPFITSYDGMRETNCWGFFLDQHIHKGAGEVEDLHQIALEIEAELKIDPIRRYVTGLSSGAGMAVALAVAHSDYFAAAGSVEGLPYAETSSAVGFVCANPGSFKPVSTNVAAMKAEQQQPEEQRPVPIIAIHSRNDCVVNKLASENIRDSWIRRYELSPSPTATLDCTAEGVPCTQTRYGSPQRSVVETVFYEGKRGDFIGTGTHYWVGDNSGQFADPTGPSASELQWAFFKAHPFREAPPPSISISAAQATGNSISVNGTASAAAGSVASVTVRLDGRFPQPAKAASGTSNWTVTFDNLPMDAIYVPVATAKDNDGASTNISGNPITLGSPPPNAPPSVTISSASVSGDCITVTGSASDPEGQLANVGVELGTRPRKPAAVSQDKFKYGECGLPGGTYATRAQATDRAGATSPVSSGPDVTVSNLQAVTANWQAHMGAGRLRVYSAPCASIGFGSCDQGFSEIFLANQFNPFPMHRKATSKDWYVRPESIP</sequence>
<feature type="compositionally biased region" description="Polar residues" evidence="3">
    <location>
        <begin position="402"/>
        <end position="413"/>
    </location>
</feature>
<dbReference type="Gene3D" id="2.60.40.10">
    <property type="entry name" value="Immunoglobulins"/>
    <property type="match status" value="2"/>
</dbReference>
<protein>
    <recommendedName>
        <fullName evidence="7">Esterase</fullName>
    </recommendedName>
</protein>
<dbReference type="InterPro" id="IPR029058">
    <property type="entry name" value="AB_hydrolase_fold"/>
</dbReference>
<evidence type="ECO:0000256" key="4">
    <source>
        <dbReference type="SAM" id="SignalP"/>
    </source>
</evidence>
<dbReference type="PANTHER" id="PTHR43037:SF1">
    <property type="entry name" value="BLL1128 PROTEIN"/>
    <property type="match status" value="1"/>
</dbReference>
<evidence type="ECO:0008006" key="7">
    <source>
        <dbReference type="Google" id="ProtNLM"/>
    </source>
</evidence>
<feature type="chain" id="PRO_5006442341" description="Esterase" evidence="4">
    <location>
        <begin position="17"/>
        <end position="577"/>
    </location>
</feature>
<dbReference type="InterPro" id="IPR050955">
    <property type="entry name" value="Plant_Biomass_Hydrol_Est"/>
</dbReference>
<evidence type="ECO:0000256" key="3">
    <source>
        <dbReference type="SAM" id="MobiDB-lite"/>
    </source>
</evidence>
<evidence type="ECO:0000313" key="5">
    <source>
        <dbReference type="EMBL" id="KRQ95733.1"/>
    </source>
</evidence>
<dbReference type="GO" id="GO:0005576">
    <property type="term" value="C:extracellular region"/>
    <property type="evidence" value="ECO:0007669"/>
    <property type="project" value="InterPro"/>
</dbReference>
<dbReference type="AlphaFoldDB" id="A0A0R3KSK8"/>
<feature type="region of interest" description="Disordered" evidence="3">
    <location>
        <begin position="400"/>
        <end position="420"/>
    </location>
</feature>
<dbReference type="GO" id="GO:0016787">
    <property type="term" value="F:hydrolase activity"/>
    <property type="evidence" value="ECO:0007669"/>
    <property type="project" value="UniProtKB-KW"/>
</dbReference>
<keyword evidence="2" id="KW-0378">Hydrolase</keyword>
<gene>
    <name evidence="5" type="ORF">CQ12_03925</name>
</gene>
<proteinExistence type="predicted"/>
<feature type="signal peptide" evidence="4">
    <location>
        <begin position="1"/>
        <end position="16"/>
    </location>
</feature>
<reference evidence="5 6" key="1">
    <citation type="submission" date="2014-03" db="EMBL/GenBank/DDBJ databases">
        <title>Bradyrhizobium valentinum sp. nov., isolated from effective nodules of Lupinus mariae-josephae, a lupine endemic of basic-lime soils in Eastern Spain.</title>
        <authorList>
            <person name="Duran D."/>
            <person name="Rey L."/>
            <person name="Navarro A."/>
            <person name="Busquets A."/>
            <person name="Imperial J."/>
            <person name="Ruiz-Argueso T."/>
        </authorList>
    </citation>
    <scope>NUCLEOTIDE SEQUENCE [LARGE SCALE GENOMIC DNA]</scope>
    <source>
        <strain evidence="5 6">PAC68</strain>
    </source>
</reference>
<dbReference type="Proteomes" id="UP000050863">
    <property type="component" value="Unassembled WGS sequence"/>
</dbReference>
<accession>A0A0R3KSK8</accession>
<evidence type="ECO:0000256" key="2">
    <source>
        <dbReference type="ARBA" id="ARBA00022801"/>
    </source>
</evidence>
<organism evidence="5 6">
    <name type="scientific">Bradyrhizobium jicamae</name>
    <dbReference type="NCBI Taxonomy" id="280332"/>
    <lineage>
        <taxon>Bacteria</taxon>
        <taxon>Pseudomonadati</taxon>
        <taxon>Pseudomonadota</taxon>
        <taxon>Alphaproteobacteria</taxon>
        <taxon>Hyphomicrobiales</taxon>
        <taxon>Nitrobacteraceae</taxon>
        <taxon>Bradyrhizobium</taxon>
    </lineage>
</organism>
<dbReference type="SUPFAM" id="SSF53474">
    <property type="entry name" value="alpha/beta-Hydrolases"/>
    <property type="match status" value="2"/>
</dbReference>
<comment type="caution">
    <text evidence="5">The sequence shown here is derived from an EMBL/GenBank/DDBJ whole genome shotgun (WGS) entry which is preliminary data.</text>
</comment>
<dbReference type="InterPro" id="IPR013783">
    <property type="entry name" value="Ig-like_fold"/>
</dbReference>
<name>A0A0R3KSK8_9BRAD</name>
<dbReference type="NCBIfam" id="TIGR01840">
    <property type="entry name" value="esterase_phb"/>
    <property type="match status" value="1"/>
</dbReference>
<dbReference type="STRING" id="280332.CQ12_03925"/>
<keyword evidence="6" id="KW-1185">Reference proteome</keyword>
<dbReference type="Pfam" id="PF10503">
    <property type="entry name" value="Esterase_PHB"/>
    <property type="match status" value="1"/>
</dbReference>
<dbReference type="InterPro" id="IPR010126">
    <property type="entry name" value="Esterase_phb"/>
</dbReference>
<dbReference type="Gene3D" id="3.40.50.1820">
    <property type="entry name" value="alpha/beta hydrolase"/>
    <property type="match status" value="1"/>
</dbReference>
<dbReference type="PANTHER" id="PTHR43037">
    <property type="entry name" value="UNNAMED PRODUCT-RELATED"/>
    <property type="match status" value="1"/>
</dbReference>